<organism evidence="2 3">
    <name type="scientific">Desulfitobacterium dehalogenans</name>
    <dbReference type="NCBI Taxonomy" id="36854"/>
    <lineage>
        <taxon>Bacteria</taxon>
        <taxon>Bacillati</taxon>
        <taxon>Bacillota</taxon>
        <taxon>Clostridia</taxon>
        <taxon>Eubacteriales</taxon>
        <taxon>Desulfitobacteriaceae</taxon>
        <taxon>Desulfitobacterium</taxon>
    </lineage>
</organism>
<name>A0A7C7D8Q3_9FIRM</name>
<dbReference type="SUPFAM" id="SSF48452">
    <property type="entry name" value="TPR-like"/>
    <property type="match status" value="1"/>
</dbReference>
<dbReference type="SUPFAM" id="SSF46894">
    <property type="entry name" value="C-terminal effector domain of the bipartite response regulators"/>
    <property type="match status" value="1"/>
</dbReference>
<protein>
    <submittedName>
        <fullName evidence="2">Diguanylate cyclase</fullName>
    </submittedName>
</protein>
<dbReference type="EMBL" id="DUTF01000436">
    <property type="protein sequence ID" value="HHY29047.1"/>
    <property type="molecule type" value="Genomic_DNA"/>
</dbReference>
<evidence type="ECO:0000313" key="2">
    <source>
        <dbReference type="EMBL" id="HHY29047.1"/>
    </source>
</evidence>
<dbReference type="InterPro" id="IPR043128">
    <property type="entry name" value="Rev_trsase/Diguanyl_cyclase"/>
</dbReference>
<proteinExistence type="predicted"/>
<dbReference type="Gene3D" id="1.10.10.10">
    <property type="entry name" value="Winged helix-like DNA-binding domain superfamily/Winged helix DNA-binding domain"/>
    <property type="match status" value="1"/>
</dbReference>
<feature type="domain" description="GGDEF" evidence="1">
    <location>
        <begin position="311"/>
        <end position="413"/>
    </location>
</feature>
<dbReference type="InterPro" id="IPR051677">
    <property type="entry name" value="AfsR-DnrI-RedD_regulator"/>
</dbReference>
<dbReference type="InterPro" id="IPR011990">
    <property type="entry name" value="TPR-like_helical_dom_sf"/>
</dbReference>
<gene>
    <name evidence="2" type="ORF">GX523_20320</name>
</gene>
<dbReference type="SMART" id="SM01043">
    <property type="entry name" value="BTAD"/>
    <property type="match status" value="1"/>
</dbReference>
<dbReference type="Gene3D" id="3.30.70.270">
    <property type="match status" value="1"/>
</dbReference>
<dbReference type="InterPro" id="IPR000160">
    <property type="entry name" value="GGDEF_dom"/>
</dbReference>
<dbReference type="InterPro" id="IPR036388">
    <property type="entry name" value="WH-like_DNA-bd_sf"/>
</dbReference>
<reference evidence="2 3" key="1">
    <citation type="journal article" date="2020" name="Biotechnol. Biofuels">
        <title>New insights from the biogas microbiome by comprehensive genome-resolved metagenomics of nearly 1600 species originating from multiple anaerobic digesters.</title>
        <authorList>
            <person name="Campanaro S."/>
            <person name="Treu L."/>
            <person name="Rodriguez-R L.M."/>
            <person name="Kovalovszki A."/>
            <person name="Ziels R.M."/>
            <person name="Maus I."/>
            <person name="Zhu X."/>
            <person name="Kougias P.G."/>
            <person name="Basile A."/>
            <person name="Luo G."/>
            <person name="Schluter A."/>
            <person name="Konstantinidis K.T."/>
            <person name="Angelidaki I."/>
        </authorList>
    </citation>
    <scope>NUCLEOTIDE SEQUENCE [LARGE SCALE GENOMIC DNA]</scope>
    <source>
        <strain evidence="2">AS05jafATM_4</strain>
    </source>
</reference>
<dbReference type="GO" id="GO:0006355">
    <property type="term" value="P:regulation of DNA-templated transcription"/>
    <property type="evidence" value="ECO:0007669"/>
    <property type="project" value="InterPro"/>
</dbReference>
<sequence>MEKTGGKVNKRILEIRMLGDFSFCSNDRMLSGDKVRGKQIWSLLEYIMVNRHNEISMDGLIQALWRDDEIEDPANALKNLAYRLRVTLKNSLDLEDEVILYKHGAYVWNKNVPCIVDVDELEAVYKETQQKSLSKDELLTRYRKMINIYKGNFMPQSSFKEWIVPFNVYYQRIYMESVAACCEILLEREDFRSVEEICHRAIVIDPFVETNHANLLKALIGLKNHDKAVDHYNYVNKLFYDELGVRPSDLVTKLYHDATNKNTALNQDIALIKDNLKEVAEILGAVYCNYEQFKMIYQLEARAALRSGKSIFIALLTVTGKNKKELPRESLDVTFDKIKNAIVSSLRKDDVVTRYGRTQFLLLLSNIKYEDANTVLNRLVWKINESGFHNSIEVFGQFQSLDPIELEERDVSI</sequence>
<comment type="caution">
    <text evidence="2">The sequence shown here is derived from an EMBL/GenBank/DDBJ whole genome shotgun (WGS) entry which is preliminary data.</text>
</comment>
<dbReference type="PROSITE" id="PS50887">
    <property type="entry name" value="GGDEF"/>
    <property type="match status" value="1"/>
</dbReference>
<evidence type="ECO:0000259" key="1">
    <source>
        <dbReference type="PROSITE" id="PS50887"/>
    </source>
</evidence>
<evidence type="ECO:0000313" key="3">
    <source>
        <dbReference type="Proteomes" id="UP000553059"/>
    </source>
</evidence>
<dbReference type="GO" id="GO:0003677">
    <property type="term" value="F:DNA binding"/>
    <property type="evidence" value="ECO:0007669"/>
    <property type="project" value="InterPro"/>
</dbReference>
<dbReference type="Gene3D" id="1.25.40.10">
    <property type="entry name" value="Tetratricopeptide repeat domain"/>
    <property type="match status" value="1"/>
</dbReference>
<dbReference type="InterPro" id="IPR016032">
    <property type="entry name" value="Sig_transdc_resp-reg_C-effctor"/>
</dbReference>
<dbReference type="InterPro" id="IPR029787">
    <property type="entry name" value="Nucleotide_cyclase"/>
</dbReference>
<dbReference type="Proteomes" id="UP000553059">
    <property type="component" value="Unassembled WGS sequence"/>
</dbReference>
<dbReference type="PANTHER" id="PTHR35807">
    <property type="entry name" value="TRANSCRIPTIONAL REGULATOR REDD-RELATED"/>
    <property type="match status" value="1"/>
</dbReference>
<dbReference type="AlphaFoldDB" id="A0A7C7D8Q3"/>
<dbReference type="SUPFAM" id="SSF55073">
    <property type="entry name" value="Nucleotide cyclase"/>
    <property type="match status" value="1"/>
</dbReference>
<accession>A0A7C7D8Q3</accession>
<dbReference type="InterPro" id="IPR005158">
    <property type="entry name" value="BTAD"/>
</dbReference>
<dbReference type="Pfam" id="PF03704">
    <property type="entry name" value="BTAD"/>
    <property type="match status" value="1"/>
</dbReference>